<gene>
    <name evidence="1" type="ORF">Cgig2_029763</name>
</gene>
<dbReference type="AlphaFoldDB" id="A0A9Q1K2V1"/>
<proteinExistence type="predicted"/>
<dbReference type="Proteomes" id="UP001153076">
    <property type="component" value="Unassembled WGS sequence"/>
</dbReference>
<name>A0A9Q1K2V1_9CARY</name>
<sequence length="166" mass="17870">MVVIVARSIKNNCKAHQHLKFDKSGVGTGGGSTEIAVMMGNDYVSMAMEEVDVVIVDNDTFMRKLAEDGKSAGGVKTKCSTMEMLTPTPQLGDFVSMAVNARERNPMTITGETSAPIGPNGTPVTLEEKYQSLKLAKKSPPSEEVDSLFLEVVGGWSNKLKSSKER</sequence>
<reference evidence="1" key="1">
    <citation type="submission" date="2022-04" db="EMBL/GenBank/DDBJ databases">
        <title>Carnegiea gigantea Genome sequencing and assembly v2.</title>
        <authorList>
            <person name="Copetti D."/>
            <person name="Sanderson M.J."/>
            <person name="Burquez A."/>
            <person name="Wojciechowski M.F."/>
        </authorList>
    </citation>
    <scope>NUCLEOTIDE SEQUENCE</scope>
    <source>
        <strain evidence="1">SGP5-SGP5p</strain>
        <tissue evidence="1">Aerial part</tissue>
    </source>
</reference>
<protein>
    <submittedName>
        <fullName evidence="1">Uncharacterized protein</fullName>
    </submittedName>
</protein>
<comment type="caution">
    <text evidence="1">The sequence shown here is derived from an EMBL/GenBank/DDBJ whole genome shotgun (WGS) entry which is preliminary data.</text>
</comment>
<keyword evidence="2" id="KW-1185">Reference proteome</keyword>
<organism evidence="1 2">
    <name type="scientific">Carnegiea gigantea</name>
    <dbReference type="NCBI Taxonomy" id="171969"/>
    <lineage>
        <taxon>Eukaryota</taxon>
        <taxon>Viridiplantae</taxon>
        <taxon>Streptophyta</taxon>
        <taxon>Embryophyta</taxon>
        <taxon>Tracheophyta</taxon>
        <taxon>Spermatophyta</taxon>
        <taxon>Magnoliopsida</taxon>
        <taxon>eudicotyledons</taxon>
        <taxon>Gunneridae</taxon>
        <taxon>Pentapetalae</taxon>
        <taxon>Caryophyllales</taxon>
        <taxon>Cactineae</taxon>
        <taxon>Cactaceae</taxon>
        <taxon>Cactoideae</taxon>
        <taxon>Echinocereeae</taxon>
        <taxon>Carnegiea</taxon>
    </lineage>
</organism>
<dbReference type="EMBL" id="JAKOGI010000362">
    <property type="protein sequence ID" value="KAJ8436151.1"/>
    <property type="molecule type" value="Genomic_DNA"/>
</dbReference>
<evidence type="ECO:0000313" key="2">
    <source>
        <dbReference type="Proteomes" id="UP001153076"/>
    </source>
</evidence>
<evidence type="ECO:0000313" key="1">
    <source>
        <dbReference type="EMBL" id="KAJ8436151.1"/>
    </source>
</evidence>
<accession>A0A9Q1K2V1</accession>